<dbReference type="InterPro" id="IPR052214">
    <property type="entry name" value="DAG_Lipase-Related"/>
</dbReference>
<evidence type="ECO:0000256" key="10">
    <source>
        <dbReference type="ARBA" id="ARBA00022989"/>
    </source>
</evidence>
<feature type="transmembrane region" description="Helical" evidence="16">
    <location>
        <begin position="100"/>
        <end position="126"/>
    </location>
</feature>
<evidence type="ECO:0000313" key="18">
    <source>
        <dbReference type="EMBL" id="KAA8492585.1"/>
    </source>
</evidence>
<dbReference type="Proteomes" id="UP000324585">
    <property type="component" value="Unassembled WGS sequence"/>
</dbReference>
<feature type="domain" description="Fungal lipase-type" evidence="17">
    <location>
        <begin position="327"/>
        <end position="449"/>
    </location>
</feature>
<dbReference type="AlphaFoldDB" id="A0A5J4YN39"/>
<evidence type="ECO:0000256" key="11">
    <source>
        <dbReference type="ARBA" id="ARBA00023098"/>
    </source>
</evidence>
<evidence type="ECO:0000256" key="14">
    <source>
        <dbReference type="ARBA" id="ARBA00026104"/>
    </source>
</evidence>
<name>A0A5J4YN39_PORPP</name>
<organism evidence="18 19">
    <name type="scientific">Porphyridium purpureum</name>
    <name type="common">Red alga</name>
    <name type="synonym">Porphyridium cruentum</name>
    <dbReference type="NCBI Taxonomy" id="35688"/>
    <lineage>
        <taxon>Eukaryota</taxon>
        <taxon>Rhodophyta</taxon>
        <taxon>Bangiophyceae</taxon>
        <taxon>Porphyridiales</taxon>
        <taxon>Porphyridiaceae</taxon>
        <taxon>Porphyridium</taxon>
    </lineage>
</organism>
<keyword evidence="6" id="KW-0479">Metal-binding</keyword>
<keyword evidence="9" id="KW-0442">Lipid degradation</keyword>
<keyword evidence="15" id="KW-0175">Coiled coil</keyword>
<evidence type="ECO:0000256" key="1">
    <source>
        <dbReference type="ARBA" id="ARBA00001913"/>
    </source>
</evidence>
<keyword evidence="11" id="KW-0443">Lipid metabolism</keyword>
<keyword evidence="5 16" id="KW-0812">Transmembrane</keyword>
<comment type="cofactor">
    <cofactor evidence="1">
        <name>Ca(2+)</name>
        <dbReference type="ChEBI" id="CHEBI:29108"/>
    </cofactor>
</comment>
<dbReference type="EMBL" id="VRMN01000009">
    <property type="protein sequence ID" value="KAA8492585.1"/>
    <property type="molecule type" value="Genomic_DNA"/>
</dbReference>
<evidence type="ECO:0000256" key="8">
    <source>
        <dbReference type="ARBA" id="ARBA00022837"/>
    </source>
</evidence>
<keyword evidence="3" id="KW-1003">Cell membrane</keyword>
<evidence type="ECO:0000256" key="16">
    <source>
        <dbReference type="SAM" id="Phobius"/>
    </source>
</evidence>
<dbReference type="SUPFAM" id="SSF53474">
    <property type="entry name" value="alpha/beta-Hydrolases"/>
    <property type="match status" value="1"/>
</dbReference>
<keyword evidence="10 16" id="KW-1133">Transmembrane helix</keyword>
<feature type="transmembrane region" description="Helical" evidence="16">
    <location>
        <begin position="138"/>
        <end position="158"/>
    </location>
</feature>
<dbReference type="Gene3D" id="3.40.50.1820">
    <property type="entry name" value="alpha/beta hydrolase"/>
    <property type="match status" value="1"/>
</dbReference>
<feature type="coiled-coil region" evidence="15">
    <location>
        <begin position="472"/>
        <end position="502"/>
    </location>
</feature>
<keyword evidence="4" id="KW-0597">Phosphoprotein</keyword>
<accession>A0A5J4YN39</accession>
<evidence type="ECO:0000256" key="15">
    <source>
        <dbReference type="SAM" id="Coils"/>
    </source>
</evidence>
<evidence type="ECO:0000256" key="3">
    <source>
        <dbReference type="ARBA" id="ARBA00022475"/>
    </source>
</evidence>
<keyword evidence="19" id="KW-1185">Reference proteome</keyword>
<dbReference type="PANTHER" id="PTHR45792:SF8">
    <property type="entry name" value="DIACYLGLYCEROL LIPASE-ALPHA"/>
    <property type="match status" value="1"/>
</dbReference>
<evidence type="ECO:0000313" key="19">
    <source>
        <dbReference type="Proteomes" id="UP000324585"/>
    </source>
</evidence>
<evidence type="ECO:0000259" key="17">
    <source>
        <dbReference type="Pfam" id="PF01764"/>
    </source>
</evidence>
<dbReference type="GO" id="GO:0016298">
    <property type="term" value="F:lipase activity"/>
    <property type="evidence" value="ECO:0007669"/>
    <property type="project" value="TreeGrafter"/>
</dbReference>
<dbReference type="GO" id="GO:0046872">
    <property type="term" value="F:metal ion binding"/>
    <property type="evidence" value="ECO:0007669"/>
    <property type="project" value="UniProtKB-KW"/>
</dbReference>
<gene>
    <name evidence="18" type="ORF">FVE85_8092</name>
</gene>
<evidence type="ECO:0000256" key="4">
    <source>
        <dbReference type="ARBA" id="ARBA00022553"/>
    </source>
</evidence>
<dbReference type="PANTHER" id="PTHR45792">
    <property type="entry name" value="DIACYLGLYCEROL LIPASE HOMOLOG-RELATED"/>
    <property type="match status" value="1"/>
</dbReference>
<keyword evidence="12 16" id="KW-0472">Membrane</keyword>
<evidence type="ECO:0000256" key="13">
    <source>
        <dbReference type="ARBA" id="ARBA00024531"/>
    </source>
</evidence>
<feature type="transmembrane region" description="Helical" evidence="16">
    <location>
        <begin position="76"/>
        <end position="94"/>
    </location>
</feature>
<keyword evidence="8" id="KW-0106">Calcium</keyword>
<dbReference type="Pfam" id="PF01764">
    <property type="entry name" value="Lipase_3"/>
    <property type="match status" value="1"/>
</dbReference>
<evidence type="ECO:0000256" key="6">
    <source>
        <dbReference type="ARBA" id="ARBA00022723"/>
    </source>
</evidence>
<dbReference type="OMA" id="HITESCI"/>
<proteinExistence type="predicted"/>
<reference evidence="19" key="1">
    <citation type="journal article" date="2019" name="Nat. Commun.">
        <title>Expansion of phycobilisome linker gene families in mesophilic red algae.</title>
        <authorList>
            <person name="Lee J."/>
            <person name="Kim D."/>
            <person name="Bhattacharya D."/>
            <person name="Yoon H.S."/>
        </authorList>
    </citation>
    <scope>NUCLEOTIDE SEQUENCE [LARGE SCALE GENOMIC DNA]</scope>
    <source>
        <strain evidence="19">CCMP 1328</strain>
    </source>
</reference>
<evidence type="ECO:0000256" key="5">
    <source>
        <dbReference type="ARBA" id="ARBA00022692"/>
    </source>
</evidence>
<dbReference type="GO" id="GO:0005886">
    <property type="term" value="C:plasma membrane"/>
    <property type="evidence" value="ECO:0007669"/>
    <property type="project" value="UniProtKB-SubCell"/>
</dbReference>
<comment type="subcellular location">
    <subcellularLocation>
        <location evidence="2">Cell membrane</location>
        <topology evidence="2">Multi-pass membrane protein</topology>
    </subcellularLocation>
</comment>
<dbReference type="GO" id="GO:0019369">
    <property type="term" value="P:arachidonate metabolic process"/>
    <property type="evidence" value="ECO:0007669"/>
    <property type="project" value="TreeGrafter"/>
</dbReference>
<evidence type="ECO:0000256" key="2">
    <source>
        <dbReference type="ARBA" id="ARBA00004651"/>
    </source>
</evidence>
<evidence type="ECO:0000256" key="7">
    <source>
        <dbReference type="ARBA" id="ARBA00022801"/>
    </source>
</evidence>
<dbReference type="InterPro" id="IPR002921">
    <property type="entry name" value="Fungal_lipase-type"/>
</dbReference>
<evidence type="ECO:0000256" key="9">
    <source>
        <dbReference type="ARBA" id="ARBA00022963"/>
    </source>
</evidence>
<dbReference type="InterPro" id="IPR029058">
    <property type="entry name" value="AB_hydrolase_fold"/>
</dbReference>
<sequence>MGGIWGAPNKTPVREVRSSAAAAAATATLPEMRRRHFGLVTMQSRRGSASQASFDVEKSGTLVAPKTQRMISVSSALLSLGLCSTAAYAATAYAELVPVLVYVPAVLSPAGAVAWCGAAFLTFRFVRRLMTSWRNRRIVSTATFAMQIAIAQSAFVSIKRVVERIAKIVGTSARGPLELRYPIAQDLSILSLAHTSLHATAARHAYDTLPAEPFQPASPSELEDMLLHASRFMKFTTCCYGITLMKALGILPLTSIPIDSVALIEEHVGVKEDDIVSLDLLGAGLFMPAHFTLWLKRRHSPPSFEKLQEWLGDEMTAEEEAHLTGCDVPWGEAHAGFVRSAAALYAFKLDHYLNDLIALYPSYTLVVTGHSLGAGTATCLLMFMLHQNAKCRELAHAGRLKCYNFAPPPSFRPFDEEGKGAFPSEMAELVHKCIFNFAHSDDIVPKLSVWSVVKVLDELVSIDSSDLLDGKRREAIANARMCEDALRELEAALSRRSKTERASEQTRVERQETRIEMEQEFHFAELQIPGPNLYWFINGHDLVMDSTRETGASQNNALAGTAAENSTMDTYSIHKVPRSFFSRIHITESCIRNHFPDRYERALDDALANMEQAQRRAEAFAPHSAPST</sequence>
<evidence type="ECO:0000256" key="12">
    <source>
        <dbReference type="ARBA" id="ARBA00023136"/>
    </source>
</evidence>
<dbReference type="EC" id="3.1.1.116" evidence="14"/>
<comment type="catalytic activity">
    <reaction evidence="13">
        <text>a 1,2-diacyl-sn-glycerol + H2O = a 2-acylglycerol + a fatty acid + H(+)</text>
        <dbReference type="Rhea" id="RHEA:33275"/>
        <dbReference type="ChEBI" id="CHEBI:15377"/>
        <dbReference type="ChEBI" id="CHEBI:15378"/>
        <dbReference type="ChEBI" id="CHEBI:17389"/>
        <dbReference type="ChEBI" id="CHEBI:17815"/>
        <dbReference type="ChEBI" id="CHEBI:28868"/>
        <dbReference type="EC" id="3.1.1.116"/>
    </reaction>
    <physiologicalReaction direction="left-to-right" evidence="13">
        <dbReference type="Rhea" id="RHEA:33276"/>
    </physiologicalReaction>
</comment>
<keyword evidence="7" id="KW-0378">Hydrolase</keyword>
<dbReference type="CDD" id="cd00519">
    <property type="entry name" value="Lipase_3"/>
    <property type="match status" value="1"/>
</dbReference>
<protein>
    <recommendedName>
        <fullName evidence="14">sn-1-specific diacylglycerol lipase</fullName>
        <ecNumber evidence="14">3.1.1.116</ecNumber>
    </recommendedName>
</protein>
<dbReference type="OrthoDB" id="2802at2759"/>
<dbReference type="GO" id="GO:0046340">
    <property type="term" value="P:diacylglycerol catabolic process"/>
    <property type="evidence" value="ECO:0007669"/>
    <property type="project" value="TreeGrafter"/>
</dbReference>
<comment type="caution">
    <text evidence="18">The sequence shown here is derived from an EMBL/GenBank/DDBJ whole genome shotgun (WGS) entry which is preliminary data.</text>
</comment>